<protein>
    <submittedName>
        <fullName evidence="1">Uncharacterized protein</fullName>
    </submittedName>
</protein>
<dbReference type="EMBL" id="JAHLQT010046319">
    <property type="protein sequence ID" value="KAG7153693.1"/>
    <property type="molecule type" value="Genomic_DNA"/>
</dbReference>
<name>A0A8J5J9W5_HOMAM</name>
<organism evidence="1 2">
    <name type="scientific">Homarus americanus</name>
    <name type="common">American lobster</name>
    <dbReference type="NCBI Taxonomy" id="6706"/>
    <lineage>
        <taxon>Eukaryota</taxon>
        <taxon>Metazoa</taxon>
        <taxon>Ecdysozoa</taxon>
        <taxon>Arthropoda</taxon>
        <taxon>Crustacea</taxon>
        <taxon>Multicrustacea</taxon>
        <taxon>Malacostraca</taxon>
        <taxon>Eumalacostraca</taxon>
        <taxon>Eucarida</taxon>
        <taxon>Decapoda</taxon>
        <taxon>Pleocyemata</taxon>
        <taxon>Astacidea</taxon>
        <taxon>Nephropoidea</taxon>
        <taxon>Nephropidae</taxon>
        <taxon>Homarus</taxon>
    </lineage>
</organism>
<sequence>MPQQCWSGRCRRSAQAEAMERLIPDNSSVITRVLKLENLIVNLTDVDLGSATTGEAQGSLLMRAVSPQSTRVVLGGHERRRGEVAVRNDRLCRGWIS</sequence>
<evidence type="ECO:0000313" key="2">
    <source>
        <dbReference type="Proteomes" id="UP000747542"/>
    </source>
</evidence>
<reference evidence="1" key="1">
    <citation type="journal article" date="2021" name="Sci. Adv.">
        <title>The American lobster genome reveals insights on longevity, neural, and immune adaptations.</title>
        <authorList>
            <person name="Polinski J.M."/>
            <person name="Zimin A.V."/>
            <person name="Clark K.F."/>
            <person name="Kohn A.B."/>
            <person name="Sadowski N."/>
            <person name="Timp W."/>
            <person name="Ptitsyn A."/>
            <person name="Khanna P."/>
            <person name="Romanova D.Y."/>
            <person name="Williams P."/>
            <person name="Greenwood S.J."/>
            <person name="Moroz L.L."/>
            <person name="Walt D.R."/>
            <person name="Bodnar A.G."/>
        </authorList>
    </citation>
    <scope>NUCLEOTIDE SEQUENCE</scope>
    <source>
        <strain evidence="1">GMGI-L3</strain>
    </source>
</reference>
<comment type="caution">
    <text evidence="1">The sequence shown here is derived from an EMBL/GenBank/DDBJ whole genome shotgun (WGS) entry which is preliminary data.</text>
</comment>
<proteinExistence type="predicted"/>
<evidence type="ECO:0000313" key="1">
    <source>
        <dbReference type="EMBL" id="KAG7153693.1"/>
    </source>
</evidence>
<keyword evidence="2" id="KW-1185">Reference proteome</keyword>
<dbReference type="AlphaFoldDB" id="A0A8J5J9W5"/>
<accession>A0A8J5J9W5</accession>
<gene>
    <name evidence="1" type="ORF">Hamer_G009360</name>
</gene>
<dbReference type="Proteomes" id="UP000747542">
    <property type="component" value="Unassembled WGS sequence"/>
</dbReference>